<evidence type="ECO:0000256" key="2">
    <source>
        <dbReference type="SAM" id="MobiDB-lite"/>
    </source>
</evidence>
<dbReference type="Proteomes" id="UP000256970">
    <property type="component" value="Unassembled WGS sequence"/>
</dbReference>
<reference evidence="4 5" key="1">
    <citation type="submission" date="2016-10" db="EMBL/GenBank/DDBJ databases">
        <authorList>
            <person name="Cai Z."/>
        </authorList>
    </citation>
    <scope>NUCLEOTIDE SEQUENCE [LARGE SCALE GENOMIC DNA]</scope>
</reference>
<feature type="region of interest" description="Disordered" evidence="2">
    <location>
        <begin position="28"/>
        <end position="55"/>
    </location>
</feature>
<feature type="domain" description="Methyltransferase" evidence="3">
    <location>
        <begin position="99"/>
        <end position="197"/>
    </location>
</feature>
<keyword evidence="1" id="KW-0808">Transferase</keyword>
<dbReference type="InterPro" id="IPR029063">
    <property type="entry name" value="SAM-dependent_MTases_sf"/>
</dbReference>
<proteinExistence type="predicted"/>
<dbReference type="STRING" id="3088.A0A383WBH4"/>
<dbReference type="AlphaFoldDB" id="A0A383WBH4"/>
<gene>
    <name evidence="4" type="ORF">BQ4739_LOCUS14920</name>
</gene>
<dbReference type="CDD" id="cd02440">
    <property type="entry name" value="AdoMet_MTases"/>
    <property type="match status" value="1"/>
</dbReference>
<evidence type="ECO:0000313" key="5">
    <source>
        <dbReference type="Proteomes" id="UP000256970"/>
    </source>
</evidence>
<dbReference type="Gene3D" id="2.20.25.110">
    <property type="entry name" value="S-adenosyl-L-methionine-dependent methyltransferases"/>
    <property type="match status" value="1"/>
</dbReference>
<protein>
    <recommendedName>
        <fullName evidence="3">Methyltransferase domain-containing protein</fullName>
    </recommendedName>
</protein>
<dbReference type="InterPro" id="IPR041698">
    <property type="entry name" value="Methyltransf_25"/>
</dbReference>
<dbReference type="SUPFAM" id="SSF53335">
    <property type="entry name" value="S-adenosyl-L-methionine-dependent methyltransferases"/>
    <property type="match status" value="1"/>
</dbReference>
<accession>A0A383WBH4</accession>
<dbReference type="GO" id="GO:0016740">
    <property type="term" value="F:transferase activity"/>
    <property type="evidence" value="ECO:0007669"/>
    <property type="project" value="UniProtKB-KW"/>
</dbReference>
<dbReference type="EMBL" id="FNXT01001218">
    <property type="protein sequence ID" value="SZX74593.1"/>
    <property type="molecule type" value="Genomic_DNA"/>
</dbReference>
<dbReference type="PANTHER" id="PTHR43861">
    <property type="entry name" value="TRANS-ACONITATE 2-METHYLTRANSFERASE-RELATED"/>
    <property type="match status" value="1"/>
</dbReference>
<name>A0A383WBH4_TETOB</name>
<evidence type="ECO:0000313" key="4">
    <source>
        <dbReference type="EMBL" id="SZX74593.1"/>
    </source>
</evidence>
<sequence length="323" mass="35494">MSVQAVLRTQQQLMTCAAAKPWPAQLQKSSHTLAATRSRQASLRPPSCTATAEAQPSSMYDRPQLYDDAFSYRDFTAEAKFLLGAYQQHAADAGKLNTVLELGCGPANHAVQLAKRKAKVWALDANEAMLAYARDKAAAAGVEVTAMHGDMSDFEVQGMSGSFDMVVCLLGTLSHMLDNKQAAACFKRVAQHLRPGGLFVLELAHPGDLFDGSLLLQDTGAEMWEVDKPGRKMMVVWGTDVDQFDPESQVLERTVSIHTMKDGNMDECLLEEVVAYRQFTMQEIDLLATLTGMEVVGVYGDLDLNVSLNHEDAFRLVMCLRKL</sequence>
<feature type="compositionally biased region" description="Polar residues" evidence="2">
    <location>
        <begin position="28"/>
        <end position="41"/>
    </location>
</feature>
<dbReference type="Gene3D" id="3.40.50.150">
    <property type="entry name" value="Vaccinia Virus protein VP39"/>
    <property type="match status" value="1"/>
</dbReference>
<organism evidence="4 5">
    <name type="scientific">Tetradesmus obliquus</name>
    <name type="common">Green alga</name>
    <name type="synonym">Acutodesmus obliquus</name>
    <dbReference type="NCBI Taxonomy" id="3088"/>
    <lineage>
        <taxon>Eukaryota</taxon>
        <taxon>Viridiplantae</taxon>
        <taxon>Chlorophyta</taxon>
        <taxon>core chlorophytes</taxon>
        <taxon>Chlorophyceae</taxon>
        <taxon>CS clade</taxon>
        <taxon>Sphaeropleales</taxon>
        <taxon>Scenedesmaceae</taxon>
        <taxon>Tetradesmus</taxon>
    </lineage>
</organism>
<keyword evidence="5" id="KW-1185">Reference proteome</keyword>
<evidence type="ECO:0000256" key="1">
    <source>
        <dbReference type="ARBA" id="ARBA00022679"/>
    </source>
</evidence>
<evidence type="ECO:0000259" key="3">
    <source>
        <dbReference type="Pfam" id="PF13649"/>
    </source>
</evidence>
<dbReference type="Pfam" id="PF13649">
    <property type="entry name" value="Methyltransf_25"/>
    <property type="match status" value="1"/>
</dbReference>